<gene>
    <name evidence="6" type="primary">bamD</name>
    <name evidence="8" type="ORF">SUTH_02650</name>
</gene>
<dbReference type="InterPro" id="IPR039565">
    <property type="entry name" value="BamD-like"/>
</dbReference>
<dbReference type="GO" id="GO:0051205">
    <property type="term" value="P:protein insertion into membrane"/>
    <property type="evidence" value="ECO:0007669"/>
    <property type="project" value="UniProtKB-UniRule"/>
</dbReference>
<dbReference type="GO" id="GO:1990063">
    <property type="term" value="C:Bam protein complex"/>
    <property type="evidence" value="ECO:0007669"/>
    <property type="project" value="TreeGrafter"/>
</dbReference>
<evidence type="ECO:0000256" key="1">
    <source>
        <dbReference type="ARBA" id="ARBA00022729"/>
    </source>
</evidence>
<keyword evidence="2 6" id="KW-0472">Membrane</keyword>
<dbReference type="RefSeq" id="WP_084207402.1">
    <property type="nucleotide sequence ID" value="NZ_AP012547.1"/>
</dbReference>
<dbReference type="OrthoDB" id="9779191at2"/>
<proteinExistence type="inferred from homology"/>
<dbReference type="SUPFAM" id="SSF48452">
    <property type="entry name" value="TPR-like"/>
    <property type="match status" value="1"/>
</dbReference>
<dbReference type="STRING" id="1223802.SUTH_02650"/>
<evidence type="ECO:0000256" key="4">
    <source>
        <dbReference type="ARBA" id="ARBA00023237"/>
    </source>
</evidence>
<dbReference type="Proteomes" id="UP000031637">
    <property type="component" value="Chromosome"/>
</dbReference>
<feature type="domain" description="Outer membrane lipoprotein BamD-like" evidence="7">
    <location>
        <begin position="44"/>
        <end position="247"/>
    </location>
</feature>
<keyword evidence="3 6" id="KW-0564">Palmitate</keyword>
<dbReference type="GO" id="GO:0043165">
    <property type="term" value="P:Gram-negative-bacterium-type cell outer membrane assembly"/>
    <property type="evidence" value="ECO:0007669"/>
    <property type="project" value="UniProtKB-UniRule"/>
</dbReference>
<keyword evidence="9" id="KW-1185">Reference proteome</keyword>
<comment type="subcellular location">
    <subcellularLocation>
        <location evidence="6">Cell outer membrane</location>
        <topology evidence="6">Lipid-anchor</topology>
    </subcellularLocation>
</comment>
<evidence type="ECO:0000259" key="7">
    <source>
        <dbReference type="Pfam" id="PF13525"/>
    </source>
</evidence>
<comment type="similarity">
    <text evidence="6">Belongs to the BamD family.</text>
</comment>
<sequence length="277" mass="31406">MRSLAAFLRALAPILVIGASLGTTLLGGCGLLPDEIDETSGWSPNRLYSEAKSSMADGAYDKAIKYFEKLEARFPYGRYAQQAQLEVAYAYFRQQEPASAIAACDRFIRLHPNHPNVDYAYYLKGLANFNEDLGLLGYVSMQDLTERDPKAARDSFDAFKVLVNKYPESKYTPDATARMKYLVNALASHEVHVARYYMKREAYVAAVNRAQTAIKTYPDAPANEEALFIMIKAYDKLGMNDLRDDTERVMRKNFPKSEYYARGLNRAEPWWKALVGR</sequence>
<dbReference type="EMBL" id="AP012547">
    <property type="protein sequence ID" value="BAO30430.1"/>
    <property type="molecule type" value="Genomic_DNA"/>
</dbReference>
<dbReference type="KEGG" id="shd:SUTH_02650"/>
<dbReference type="InterPro" id="IPR017689">
    <property type="entry name" value="BamD"/>
</dbReference>
<keyword evidence="5 6" id="KW-0449">Lipoprotein</keyword>
<accession>W0SHS3</accession>
<dbReference type="HAMAP" id="MF_00922">
    <property type="entry name" value="OM_assembly_BamD"/>
    <property type="match status" value="1"/>
</dbReference>
<dbReference type="PANTHER" id="PTHR37423:SF1">
    <property type="entry name" value="OUTER MEMBRANE PROTEIN ASSEMBLY FACTOR BAMD"/>
    <property type="match status" value="1"/>
</dbReference>
<keyword evidence="4 6" id="KW-0998">Cell outer membrane</keyword>
<organism evidence="8 9">
    <name type="scientific">Sulfuritalea hydrogenivorans sk43H</name>
    <dbReference type="NCBI Taxonomy" id="1223802"/>
    <lineage>
        <taxon>Bacteria</taxon>
        <taxon>Pseudomonadati</taxon>
        <taxon>Pseudomonadota</taxon>
        <taxon>Betaproteobacteria</taxon>
        <taxon>Nitrosomonadales</taxon>
        <taxon>Sterolibacteriaceae</taxon>
        <taxon>Sulfuritalea</taxon>
    </lineage>
</organism>
<comment type="function">
    <text evidence="6">Part of the outer membrane protein assembly complex, which is involved in assembly and insertion of beta-barrel proteins into the outer membrane.</text>
</comment>
<evidence type="ECO:0000313" key="9">
    <source>
        <dbReference type="Proteomes" id="UP000031637"/>
    </source>
</evidence>
<comment type="subunit">
    <text evidence="6">Part of the Bam complex.</text>
</comment>
<dbReference type="AlphaFoldDB" id="W0SHS3"/>
<evidence type="ECO:0000313" key="8">
    <source>
        <dbReference type="EMBL" id="BAO30430.1"/>
    </source>
</evidence>
<dbReference type="NCBIfam" id="TIGR03302">
    <property type="entry name" value="OM_YfiO"/>
    <property type="match status" value="1"/>
</dbReference>
<dbReference type="Pfam" id="PF13525">
    <property type="entry name" value="YfiO"/>
    <property type="match status" value="1"/>
</dbReference>
<evidence type="ECO:0000256" key="2">
    <source>
        <dbReference type="ARBA" id="ARBA00023136"/>
    </source>
</evidence>
<evidence type="ECO:0000256" key="6">
    <source>
        <dbReference type="HAMAP-Rule" id="MF_00922"/>
    </source>
</evidence>
<evidence type="ECO:0000256" key="3">
    <source>
        <dbReference type="ARBA" id="ARBA00023139"/>
    </source>
</evidence>
<name>W0SHS3_9PROT</name>
<protein>
    <recommendedName>
        <fullName evidence="6">Outer membrane protein assembly factor BamD</fullName>
    </recommendedName>
</protein>
<reference evidence="8 9" key="1">
    <citation type="journal article" date="2014" name="Syst. Appl. Microbiol.">
        <title>Complete genomes of freshwater sulfur oxidizers Sulfuricella denitrificans skB26 and Sulfuritalea hydrogenivorans sk43H: genetic insights into the sulfur oxidation pathway of betaproteobacteria.</title>
        <authorList>
            <person name="Watanabe T."/>
            <person name="Kojima H."/>
            <person name="Fukui M."/>
        </authorList>
    </citation>
    <scope>NUCLEOTIDE SEQUENCE [LARGE SCALE GENOMIC DNA]</scope>
    <source>
        <strain evidence="8">DSM22779</strain>
    </source>
</reference>
<dbReference type="PROSITE" id="PS51257">
    <property type="entry name" value="PROKAR_LIPOPROTEIN"/>
    <property type="match status" value="1"/>
</dbReference>
<dbReference type="InterPro" id="IPR011990">
    <property type="entry name" value="TPR-like_helical_dom_sf"/>
</dbReference>
<dbReference type="Gene3D" id="1.25.40.10">
    <property type="entry name" value="Tetratricopeptide repeat domain"/>
    <property type="match status" value="1"/>
</dbReference>
<dbReference type="CDD" id="cd15830">
    <property type="entry name" value="BamD"/>
    <property type="match status" value="1"/>
</dbReference>
<evidence type="ECO:0000256" key="5">
    <source>
        <dbReference type="ARBA" id="ARBA00023288"/>
    </source>
</evidence>
<keyword evidence="1 6" id="KW-0732">Signal</keyword>
<dbReference type="HOGENOM" id="CLU_065982_0_1_4"/>
<dbReference type="PANTHER" id="PTHR37423">
    <property type="entry name" value="SOLUBLE LYTIC MUREIN TRANSGLYCOSYLASE-RELATED"/>
    <property type="match status" value="1"/>
</dbReference>